<evidence type="ECO:0000256" key="10">
    <source>
        <dbReference type="SAM" id="Phobius"/>
    </source>
</evidence>
<evidence type="ECO:0000256" key="9">
    <source>
        <dbReference type="SAM" id="MobiDB-lite"/>
    </source>
</evidence>
<protein>
    <recommendedName>
        <fullName evidence="13">Flagellar protein</fullName>
    </recommendedName>
</protein>
<organism evidence="11 12">
    <name type="scientific">Tepidiphilus baoligensis</name>
    <dbReference type="NCBI Taxonomy" id="2698687"/>
    <lineage>
        <taxon>Bacteria</taxon>
        <taxon>Pseudomonadati</taxon>
        <taxon>Pseudomonadota</taxon>
        <taxon>Hydrogenophilia</taxon>
        <taxon>Hydrogenophilales</taxon>
        <taxon>Hydrogenophilaceae</taxon>
        <taxon>Tepidiphilus</taxon>
    </lineage>
</organism>
<dbReference type="EMBL" id="JAAAUB010000014">
    <property type="protein sequence ID" value="NMH17239.1"/>
    <property type="molecule type" value="Genomic_DNA"/>
</dbReference>
<dbReference type="PANTHER" id="PTHR38766">
    <property type="entry name" value="FLAGELLAR PROTEIN FLIO"/>
    <property type="match status" value="1"/>
</dbReference>
<dbReference type="Proteomes" id="UP000669605">
    <property type="component" value="Unassembled WGS sequence"/>
</dbReference>
<name>A0ABX1QPK1_9PROT</name>
<reference evidence="11 12" key="1">
    <citation type="journal article" date="2020" name="Curr. Microbiol.">
        <title>Tepidiphilus baoligensis sp. nov., a Novel Bacterium of the Family Hydrogenophilaceae Isolated from an Oil Reservoir.</title>
        <authorList>
            <person name="Zhang X."/>
            <person name="Wang G."/>
            <person name="Ma X."/>
            <person name="Yu J."/>
            <person name="You J."/>
            <person name="Xue Y."/>
            <person name="Ma Y."/>
        </authorList>
    </citation>
    <scope>NUCLEOTIDE SEQUENCE [LARGE SCALE GENOMIC DNA]</scope>
    <source>
        <strain evidence="11 12">B18-69</strain>
    </source>
</reference>
<gene>
    <name evidence="11" type="ORF">GV368_09050</name>
</gene>
<comment type="similarity">
    <text evidence="8">Belongs to the FliO/MopB family.</text>
</comment>
<sequence>MTYDWIHPMAQLALGLGLTAVALWAVFTAMKNLQRRRGARTGLSIVGVIAVGTRERVVLLEAEGIRLLLGVTPSSITLLQRLPEPPTPFTEQLNAAIDERRTAPPSPATSEGEGARR</sequence>
<evidence type="ECO:0000313" key="12">
    <source>
        <dbReference type="Proteomes" id="UP000669605"/>
    </source>
</evidence>
<dbReference type="PANTHER" id="PTHR38766:SF1">
    <property type="entry name" value="FLAGELLAR PROTEIN FLIO"/>
    <property type="match status" value="1"/>
</dbReference>
<keyword evidence="5 10" id="KW-1133">Transmembrane helix</keyword>
<keyword evidence="7" id="KW-0975">Bacterial flagellum</keyword>
<proteinExistence type="inferred from homology"/>
<dbReference type="Pfam" id="PF04347">
    <property type="entry name" value="FliO"/>
    <property type="match status" value="1"/>
</dbReference>
<evidence type="ECO:0008006" key="13">
    <source>
        <dbReference type="Google" id="ProtNLM"/>
    </source>
</evidence>
<evidence type="ECO:0000256" key="2">
    <source>
        <dbReference type="ARBA" id="ARBA00004236"/>
    </source>
</evidence>
<dbReference type="InterPro" id="IPR052205">
    <property type="entry name" value="FliO/MopB"/>
</dbReference>
<dbReference type="InterPro" id="IPR022781">
    <property type="entry name" value="Flagellar_biosynth_FliO"/>
</dbReference>
<evidence type="ECO:0000256" key="8">
    <source>
        <dbReference type="ARBA" id="ARBA00037937"/>
    </source>
</evidence>
<keyword evidence="3" id="KW-1003">Cell membrane</keyword>
<evidence type="ECO:0000313" key="11">
    <source>
        <dbReference type="EMBL" id="NMH17239.1"/>
    </source>
</evidence>
<accession>A0ABX1QPK1</accession>
<evidence type="ECO:0000256" key="7">
    <source>
        <dbReference type="ARBA" id="ARBA00023143"/>
    </source>
</evidence>
<evidence type="ECO:0000256" key="6">
    <source>
        <dbReference type="ARBA" id="ARBA00023136"/>
    </source>
</evidence>
<feature type="transmembrane region" description="Helical" evidence="10">
    <location>
        <begin position="12"/>
        <end position="30"/>
    </location>
</feature>
<keyword evidence="12" id="KW-1185">Reference proteome</keyword>
<evidence type="ECO:0000256" key="5">
    <source>
        <dbReference type="ARBA" id="ARBA00022989"/>
    </source>
</evidence>
<comment type="caution">
    <text evidence="11">The sequence shown here is derived from an EMBL/GenBank/DDBJ whole genome shotgun (WGS) entry which is preliminary data.</text>
</comment>
<evidence type="ECO:0000256" key="3">
    <source>
        <dbReference type="ARBA" id="ARBA00022475"/>
    </source>
</evidence>
<keyword evidence="4 10" id="KW-0812">Transmembrane</keyword>
<dbReference type="RefSeq" id="WP_169116299.1">
    <property type="nucleotide sequence ID" value="NZ_JAAAUB010000014.1"/>
</dbReference>
<keyword evidence="6 10" id="KW-0472">Membrane</keyword>
<evidence type="ECO:0000256" key="1">
    <source>
        <dbReference type="ARBA" id="ARBA00004117"/>
    </source>
</evidence>
<evidence type="ECO:0000256" key="4">
    <source>
        <dbReference type="ARBA" id="ARBA00022692"/>
    </source>
</evidence>
<comment type="subcellular location">
    <subcellularLocation>
        <location evidence="1">Bacterial flagellum basal body</location>
    </subcellularLocation>
    <subcellularLocation>
        <location evidence="2">Cell membrane</location>
    </subcellularLocation>
</comment>
<feature type="region of interest" description="Disordered" evidence="9">
    <location>
        <begin position="82"/>
        <end position="117"/>
    </location>
</feature>